<dbReference type="Gene3D" id="2.20.25.10">
    <property type="match status" value="1"/>
</dbReference>
<dbReference type="Proteomes" id="UP000295531">
    <property type="component" value="Unassembled WGS sequence"/>
</dbReference>
<dbReference type="InterPro" id="IPR036102">
    <property type="entry name" value="OsmC/Ohrsf"/>
</dbReference>
<dbReference type="Gene3D" id="3.30.300.20">
    <property type="match status" value="1"/>
</dbReference>
<dbReference type="AlphaFoldDB" id="A0A4R6PIJ8"/>
<dbReference type="EMBL" id="SNXI01000006">
    <property type="protein sequence ID" value="TDP37556.1"/>
    <property type="molecule type" value="Genomic_DNA"/>
</dbReference>
<name>A0A4R6PIJ8_9GAMM</name>
<gene>
    <name evidence="1" type="ORF">DEU29_10618</name>
</gene>
<dbReference type="RefSeq" id="WP_243734500.1">
    <property type="nucleotide sequence ID" value="NZ_SNXI01000006.1"/>
</dbReference>
<dbReference type="InterPro" id="IPR015946">
    <property type="entry name" value="KH_dom-like_a/b"/>
</dbReference>
<dbReference type="Pfam" id="PF02566">
    <property type="entry name" value="OsmC"/>
    <property type="match status" value="1"/>
</dbReference>
<organism evidence="1 2">
    <name type="scientific">Idiomarina aquatica</name>
    <dbReference type="NCBI Taxonomy" id="1327752"/>
    <lineage>
        <taxon>Bacteria</taxon>
        <taxon>Pseudomonadati</taxon>
        <taxon>Pseudomonadota</taxon>
        <taxon>Gammaproteobacteria</taxon>
        <taxon>Alteromonadales</taxon>
        <taxon>Idiomarinaceae</taxon>
        <taxon>Idiomarina</taxon>
    </lineage>
</organism>
<dbReference type="SUPFAM" id="SSF82784">
    <property type="entry name" value="OsmC-like"/>
    <property type="match status" value="1"/>
</dbReference>
<sequence>MADNRMTAAVKWVDDLTFVAESGSGHQVVLDGNSPGTAPSPMEVVLMAAGSCASVDVVSILEKARQQVTRCECKVTGERVGETPNVFKSIHLEFHVTGHDIAEKHVERAVQLSADKYCSVAKMLEASVAMSHGYVIHAA</sequence>
<dbReference type="PANTHER" id="PTHR34352">
    <property type="entry name" value="PROTEIN YHFA"/>
    <property type="match status" value="1"/>
</dbReference>
<keyword evidence="2" id="KW-1185">Reference proteome</keyword>
<proteinExistence type="predicted"/>
<accession>A0A4R6PIJ8</accession>
<dbReference type="NCBIfam" id="NF008009">
    <property type="entry name" value="PRK10738.1"/>
    <property type="match status" value="1"/>
</dbReference>
<comment type="caution">
    <text evidence="1">The sequence shown here is derived from an EMBL/GenBank/DDBJ whole genome shotgun (WGS) entry which is preliminary data.</text>
</comment>
<evidence type="ECO:0000313" key="2">
    <source>
        <dbReference type="Proteomes" id="UP000295531"/>
    </source>
</evidence>
<dbReference type="PANTHER" id="PTHR34352:SF1">
    <property type="entry name" value="PROTEIN YHFA"/>
    <property type="match status" value="1"/>
</dbReference>
<protein>
    <submittedName>
        <fullName evidence="1">Putative redox protein</fullName>
    </submittedName>
</protein>
<reference evidence="1 2" key="1">
    <citation type="submission" date="2019-03" db="EMBL/GenBank/DDBJ databases">
        <title>Freshwater and sediment microbial communities from various areas in North America, analyzing microbe dynamics in response to fracking.</title>
        <authorList>
            <person name="Lamendella R."/>
        </authorList>
    </citation>
    <scope>NUCLEOTIDE SEQUENCE [LARGE SCALE GENOMIC DNA]</scope>
    <source>
        <strain evidence="1 2">18_TX</strain>
    </source>
</reference>
<dbReference type="InterPro" id="IPR003718">
    <property type="entry name" value="OsmC/Ohr_fam"/>
</dbReference>
<evidence type="ECO:0000313" key="1">
    <source>
        <dbReference type="EMBL" id="TDP37556.1"/>
    </source>
</evidence>